<dbReference type="AlphaFoldDB" id="A0A178IKH1"/>
<dbReference type="SUPFAM" id="SSF56935">
    <property type="entry name" value="Porins"/>
    <property type="match status" value="1"/>
</dbReference>
<protein>
    <recommendedName>
        <fullName evidence="3">Outer membrane receptor for ferric coprogen and ferric-rhodotorulic acid</fullName>
    </recommendedName>
</protein>
<dbReference type="Pfam" id="PF16930">
    <property type="entry name" value="Porin_5"/>
    <property type="match status" value="1"/>
</dbReference>
<dbReference type="EMBL" id="LRRQ01000075">
    <property type="protein sequence ID" value="OAM90181.1"/>
    <property type="molecule type" value="Genomic_DNA"/>
</dbReference>
<keyword evidence="2" id="KW-1185">Reference proteome</keyword>
<dbReference type="InterPro" id="IPR032638">
    <property type="entry name" value="Porin_5"/>
</dbReference>
<accession>A0A178IKH1</accession>
<comment type="caution">
    <text evidence="1">The sequence shown here is derived from an EMBL/GenBank/DDBJ whole genome shotgun (WGS) entry which is preliminary data.</text>
</comment>
<dbReference type="Gene3D" id="2.40.160.20">
    <property type="match status" value="1"/>
</dbReference>
<reference evidence="1 2" key="1">
    <citation type="submission" date="2016-01" db="EMBL/GenBank/DDBJ databases">
        <title>High potential of lignocellulose degradation of a new Verrucomicrobia species.</title>
        <authorList>
            <person name="Wang Y."/>
            <person name="Shi Y."/>
            <person name="Qiu Z."/>
            <person name="Liu S."/>
            <person name="Yang H."/>
        </authorList>
    </citation>
    <scope>NUCLEOTIDE SEQUENCE [LARGE SCALE GENOMIC DNA]</scope>
    <source>
        <strain evidence="1 2">TSB47</strain>
    </source>
</reference>
<sequence>MLALLSALGLQSHGLSASAEPAEPEPGAMAQLVQMLVEQKTLTPAQGELLLRAAAAEKAAQAAPAPAAATAESVPEKVPGRMSVRYLPATAKAQLREEIKQEVMAQAREENWAAPRAFPEWTSRFRPFGDARLRFETIGFPDDNDPTGQVDFNSINQGSPFEANLVNGYPALHNTHADRNRLRLRARLGAEVDLEENFSLGARIATGSDNSPVSTNQTLGADGFGSKYALWLDRVFFKYEVPGLGGKALTLLAGRFDNPFFSTDLIWDDDLGFDGLAATYRHDRIGRVRPFLTAGAFPVYNTSLNLSTRQPGKFKSDDRWLYGVQLGADIELAEKLNLKLGVAWYDYTNIAGKLSRPLTDSTLPGDTDSRRPAFAQKGNTYMKLRDNQYLPTDPAFNRYDYQYYGLATPFSELALTAKLDIKHFAPFHLSVDAEFVKNLAYDEGRINRHGAQNNIKPLPSNDVDSGDLGWLVRLNLGDPVLEKRWDWQVNVGYRYLEADAVVDGFADSDFGLGGTNLEGYFLGGSLALSKRVWTRLRWMSADNIGGSPYSVDVFQFDLNARF</sequence>
<organism evidence="1 2">
    <name type="scientific">Termitidicoccus mucosus</name>
    <dbReference type="NCBI Taxonomy" id="1184151"/>
    <lineage>
        <taxon>Bacteria</taxon>
        <taxon>Pseudomonadati</taxon>
        <taxon>Verrucomicrobiota</taxon>
        <taxon>Opitutia</taxon>
        <taxon>Opitutales</taxon>
        <taxon>Opitutaceae</taxon>
        <taxon>Termitidicoccus</taxon>
    </lineage>
</organism>
<name>A0A178IKH1_9BACT</name>
<dbReference type="Proteomes" id="UP000078486">
    <property type="component" value="Unassembled WGS sequence"/>
</dbReference>
<dbReference type="STRING" id="1184151.AW736_09955"/>
<proteinExistence type="predicted"/>
<evidence type="ECO:0008006" key="3">
    <source>
        <dbReference type="Google" id="ProtNLM"/>
    </source>
</evidence>
<gene>
    <name evidence="1" type="ORF">AW736_09955</name>
</gene>
<evidence type="ECO:0000313" key="2">
    <source>
        <dbReference type="Proteomes" id="UP000078486"/>
    </source>
</evidence>
<evidence type="ECO:0000313" key="1">
    <source>
        <dbReference type="EMBL" id="OAM90181.1"/>
    </source>
</evidence>